<evidence type="ECO:0000313" key="10">
    <source>
        <dbReference type="EMBL" id="SFB70618.1"/>
    </source>
</evidence>
<dbReference type="AlphaFoldDB" id="A0A1I1DC04"/>
<dbReference type="InterPro" id="IPR002347">
    <property type="entry name" value="SDR_fam"/>
</dbReference>
<comment type="function">
    <text evidence="1 8">Catalyzes the NADPH-dependent reduction of beta-ketoacyl-ACP substrates to beta-hydroxyacyl-ACP products, the first reductive step in the elongation cycle of fatty acid biosynthesis.</text>
</comment>
<dbReference type="PROSITE" id="PS00061">
    <property type="entry name" value="ADH_SHORT"/>
    <property type="match status" value="1"/>
</dbReference>
<dbReference type="GO" id="GO:0006633">
    <property type="term" value="P:fatty acid biosynthetic process"/>
    <property type="evidence" value="ECO:0007669"/>
    <property type="project" value="UniProtKB-UniPathway"/>
</dbReference>
<dbReference type="CDD" id="cd05333">
    <property type="entry name" value="BKR_SDR_c"/>
    <property type="match status" value="1"/>
</dbReference>
<keyword evidence="8" id="KW-0276">Fatty acid metabolism</keyword>
<dbReference type="RefSeq" id="WP_092317817.1">
    <property type="nucleotide sequence ID" value="NZ_FOKY01000001.1"/>
</dbReference>
<dbReference type="Proteomes" id="UP000240042">
    <property type="component" value="Unassembled WGS sequence"/>
</dbReference>
<feature type="binding site" evidence="7">
    <location>
        <begin position="156"/>
        <end position="160"/>
    </location>
    <ligand>
        <name>NADP(+)</name>
        <dbReference type="ChEBI" id="CHEBI:58349"/>
    </ligand>
</feature>
<name>A0A1I1DC04_BREAD</name>
<evidence type="ECO:0000259" key="9">
    <source>
        <dbReference type="SMART" id="SM00822"/>
    </source>
</evidence>
<dbReference type="EC" id="1.1.1.100" evidence="8"/>
<dbReference type="Gene3D" id="3.40.50.720">
    <property type="entry name" value="NAD(P)-binding Rossmann-like Domain"/>
    <property type="match status" value="1"/>
</dbReference>
<dbReference type="EMBL" id="FOKY01000001">
    <property type="protein sequence ID" value="SFB70618.1"/>
    <property type="molecule type" value="Genomic_DNA"/>
</dbReference>
<keyword evidence="8" id="KW-0275">Fatty acid biosynthesis</keyword>
<dbReference type="PRINTS" id="PR00081">
    <property type="entry name" value="GDHRDH"/>
</dbReference>
<evidence type="ECO:0000256" key="5">
    <source>
        <dbReference type="ARBA" id="ARBA00048508"/>
    </source>
</evidence>
<dbReference type="InterPro" id="IPR050259">
    <property type="entry name" value="SDR"/>
</dbReference>
<evidence type="ECO:0000256" key="1">
    <source>
        <dbReference type="ARBA" id="ARBA00002607"/>
    </source>
</evidence>
<dbReference type="SMART" id="SM00822">
    <property type="entry name" value="PKS_KR"/>
    <property type="match status" value="1"/>
</dbReference>
<dbReference type="FunFam" id="3.40.50.720:FF:000115">
    <property type="entry name" value="3-oxoacyl-[acyl-carrier-protein] reductase FabG"/>
    <property type="match status" value="1"/>
</dbReference>
<evidence type="ECO:0000256" key="4">
    <source>
        <dbReference type="ARBA" id="ARBA00023002"/>
    </source>
</evidence>
<feature type="active site" description="Proton acceptor" evidence="6">
    <location>
        <position position="156"/>
    </location>
</feature>
<evidence type="ECO:0000256" key="8">
    <source>
        <dbReference type="RuleBase" id="RU366074"/>
    </source>
</evidence>
<dbReference type="InterPro" id="IPR011284">
    <property type="entry name" value="3oxo_ACP_reduc"/>
</dbReference>
<feature type="binding site" evidence="7">
    <location>
        <begin position="64"/>
        <end position="65"/>
    </location>
    <ligand>
        <name>NADP(+)</name>
        <dbReference type="ChEBI" id="CHEBI:58349"/>
    </ligand>
</feature>
<reference evidence="11" key="1">
    <citation type="submission" date="2016-10" db="EMBL/GenBank/DDBJ databases">
        <authorList>
            <person name="Varghese N."/>
            <person name="Submissions S."/>
        </authorList>
    </citation>
    <scope>NUCLEOTIDE SEQUENCE [LARGE SCALE GENOMIC DNA]</scope>
    <source>
        <strain evidence="11">ATCC 43811</strain>
    </source>
</reference>
<dbReference type="InterPro" id="IPR057326">
    <property type="entry name" value="KR_dom"/>
</dbReference>
<evidence type="ECO:0000256" key="7">
    <source>
        <dbReference type="PIRSR" id="PIRSR611284-2"/>
    </source>
</evidence>
<proteinExistence type="inferred from homology"/>
<dbReference type="InterPro" id="IPR020904">
    <property type="entry name" value="Sc_DH/Rdtase_CS"/>
</dbReference>
<dbReference type="Pfam" id="PF13561">
    <property type="entry name" value="adh_short_C2"/>
    <property type="match status" value="1"/>
</dbReference>
<sequence length="248" mass="26254">MKGLKGKNAIITGSTRGIGRAIAERLAEEGANIVISSSNAAASPEVAEEIAKKYNVKTITIQTNVAKFDEVENLVASTKEIFGRVDILVNNAGITRDNLILRMSPEDFDLVLDVHVKGVFYGTKAVYPIMMKQRSGKIINISSVIGIMGNAGQANYAAAKAGIIGLTKSTAKELAGRGVNVNAIAPGFIGTDMTHVLPEVEKNKILTAIPMKRMGETEEVAALAAFLASEESNYINGQVISICGGMVM</sequence>
<comment type="catalytic activity">
    <reaction evidence="5 8">
        <text>a (3R)-hydroxyacyl-[ACP] + NADP(+) = a 3-oxoacyl-[ACP] + NADPH + H(+)</text>
        <dbReference type="Rhea" id="RHEA:17397"/>
        <dbReference type="Rhea" id="RHEA-COMP:9916"/>
        <dbReference type="Rhea" id="RHEA-COMP:9945"/>
        <dbReference type="ChEBI" id="CHEBI:15378"/>
        <dbReference type="ChEBI" id="CHEBI:57783"/>
        <dbReference type="ChEBI" id="CHEBI:58349"/>
        <dbReference type="ChEBI" id="CHEBI:78776"/>
        <dbReference type="ChEBI" id="CHEBI:78827"/>
        <dbReference type="EC" id="1.1.1.100"/>
    </reaction>
</comment>
<dbReference type="NCBIfam" id="TIGR01830">
    <property type="entry name" value="3oxo_ACP_reduc"/>
    <property type="match status" value="1"/>
</dbReference>
<feature type="binding site" evidence="7">
    <location>
        <position position="189"/>
    </location>
    <ligand>
        <name>NADP(+)</name>
        <dbReference type="ChEBI" id="CHEBI:58349"/>
    </ligand>
</feature>
<evidence type="ECO:0000256" key="6">
    <source>
        <dbReference type="PIRSR" id="PIRSR611284-1"/>
    </source>
</evidence>
<dbReference type="UniPathway" id="UPA00094"/>
<organism evidence="10 11">
    <name type="scientific">Brevinema andersonii</name>
    <dbReference type="NCBI Taxonomy" id="34097"/>
    <lineage>
        <taxon>Bacteria</taxon>
        <taxon>Pseudomonadati</taxon>
        <taxon>Spirochaetota</taxon>
        <taxon>Spirochaetia</taxon>
        <taxon>Brevinematales</taxon>
        <taxon>Brevinemataceae</taxon>
        <taxon>Brevinema</taxon>
    </lineage>
</organism>
<evidence type="ECO:0000256" key="2">
    <source>
        <dbReference type="ARBA" id="ARBA00006484"/>
    </source>
</evidence>
<dbReference type="PANTHER" id="PTHR42879:SF2">
    <property type="entry name" value="3-OXOACYL-[ACYL-CARRIER-PROTEIN] REDUCTASE FABG"/>
    <property type="match status" value="1"/>
</dbReference>
<dbReference type="NCBIfam" id="NF005559">
    <property type="entry name" value="PRK07231.1"/>
    <property type="match status" value="1"/>
</dbReference>
<evidence type="ECO:0000256" key="3">
    <source>
        <dbReference type="ARBA" id="ARBA00022857"/>
    </source>
</evidence>
<keyword evidence="8" id="KW-0443">Lipid metabolism</keyword>
<dbReference type="SUPFAM" id="SSF51735">
    <property type="entry name" value="NAD(P)-binding Rossmann-fold domains"/>
    <property type="match status" value="1"/>
</dbReference>
<comment type="similarity">
    <text evidence="2 8">Belongs to the short-chain dehydrogenases/reductases (SDR) family.</text>
</comment>
<comment type="subunit">
    <text evidence="8">Homotetramer.</text>
</comment>
<dbReference type="STRING" id="34097.SAMN02745150_00367"/>
<dbReference type="GO" id="GO:0051287">
    <property type="term" value="F:NAD binding"/>
    <property type="evidence" value="ECO:0007669"/>
    <property type="project" value="UniProtKB-UniRule"/>
</dbReference>
<gene>
    <name evidence="10" type="ORF">SAMN02745150_00367</name>
</gene>
<feature type="domain" description="Ketoreductase" evidence="9">
    <location>
        <begin position="7"/>
        <end position="187"/>
    </location>
</feature>
<dbReference type="InterPro" id="IPR036291">
    <property type="entry name" value="NAD(P)-bd_dom_sf"/>
</dbReference>
<dbReference type="NCBIfam" id="NF009466">
    <property type="entry name" value="PRK12826.1-2"/>
    <property type="match status" value="1"/>
</dbReference>
<dbReference type="GO" id="GO:0004316">
    <property type="term" value="F:3-oxoacyl-[acyl-carrier-protein] reductase (NADPH) activity"/>
    <property type="evidence" value="ECO:0007669"/>
    <property type="project" value="UniProtKB-UniRule"/>
</dbReference>
<dbReference type="PANTHER" id="PTHR42879">
    <property type="entry name" value="3-OXOACYL-(ACYL-CARRIER-PROTEIN) REDUCTASE"/>
    <property type="match status" value="1"/>
</dbReference>
<comment type="pathway">
    <text evidence="8">Lipid metabolism; fatty acid biosynthesis.</text>
</comment>
<keyword evidence="11" id="KW-1185">Reference proteome</keyword>
<feature type="binding site" evidence="7">
    <location>
        <begin position="13"/>
        <end position="16"/>
    </location>
    <ligand>
        <name>NADP(+)</name>
        <dbReference type="ChEBI" id="CHEBI:58349"/>
    </ligand>
</feature>
<keyword evidence="4 8" id="KW-0560">Oxidoreductase</keyword>
<evidence type="ECO:0000313" key="11">
    <source>
        <dbReference type="Proteomes" id="UP000240042"/>
    </source>
</evidence>
<dbReference type="OrthoDB" id="9803333at2"/>
<keyword evidence="8" id="KW-0444">Lipid biosynthesis</keyword>
<dbReference type="PRINTS" id="PR00080">
    <property type="entry name" value="SDRFAMILY"/>
</dbReference>
<protein>
    <recommendedName>
        <fullName evidence="8">3-oxoacyl-[acyl-carrier-protein] reductase</fullName>
        <ecNumber evidence="8">1.1.1.100</ecNumber>
    </recommendedName>
</protein>
<accession>A0A1I1DC04</accession>
<feature type="binding site" evidence="7">
    <location>
        <position position="91"/>
    </location>
    <ligand>
        <name>NADP(+)</name>
        <dbReference type="ChEBI" id="CHEBI:58349"/>
    </ligand>
</feature>
<keyword evidence="3 7" id="KW-0521">NADP</keyword>